<dbReference type="InterPro" id="IPR027806">
    <property type="entry name" value="HARBI1_dom"/>
</dbReference>
<evidence type="ECO:0000313" key="4">
    <source>
        <dbReference type="EMBL" id="KOB64686.1"/>
    </source>
</evidence>
<evidence type="ECO:0000313" key="5">
    <source>
        <dbReference type="Proteomes" id="UP000037510"/>
    </source>
</evidence>
<dbReference type="Pfam" id="PF13359">
    <property type="entry name" value="DDE_Tnp_4"/>
    <property type="match status" value="1"/>
</dbReference>
<keyword evidence="2" id="KW-0479">Metal-binding</keyword>
<reference evidence="4 5" key="1">
    <citation type="journal article" date="2015" name="Genome Biol. Evol.">
        <title>The genome of winter moth (Operophtera brumata) provides a genomic perspective on sexual dimorphism and phenology.</title>
        <authorList>
            <person name="Derks M.F."/>
            <person name="Smit S."/>
            <person name="Salis L."/>
            <person name="Schijlen E."/>
            <person name="Bossers A."/>
            <person name="Mateman C."/>
            <person name="Pijl A.S."/>
            <person name="de Ridder D."/>
            <person name="Groenen M.A."/>
            <person name="Visser M.E."/>
            <person name="Megens H.J."/>
        </authorList>
    </citation>
    <scope>NUCLEOTIDE SEQUENCE [LARGE SCALE GENOMIC DNA]</scope>
    <source>
        <strain evidence="4">WM2013NL</strain>
        <tissue evidence="4">Head and thorax</tissue>
    </source>
</reference>
<comment type="cofactor">
    <cofactor evidence="1">
        <name>a divalent metal cation</name>
        <dbReference type="ChEBI" id="CHEBI:60240"/>
    </cofactor>
</comment>
<evidence type="ECO:0000256" key="1">
    <source>
        <dbReference type="ARBA" id="ARBA00001968"/>
    </source>
</evidence>
<dbReference type="GO" id="GO:0046872">
    <property type="term" value="F:metal ion binding"/>
    <property type="evidence" value="ECO:0007669"/>
    <property type="project" value="UniProtKB-KW"/>
</dbReference>
<organism evidence="4 5">
    <name type="scientific">Operophtera brumata</name>
    <name type="common">Winter moth</name>
    <name type="synonym">Phalaena brumata</name>
    <dbReference type="NCBI Taxonomy" id="104452"/>
    <lineage>
        <taxon>Eukaryota</taxon>
        <taxon>Metazoa</taxon>
        <taxon>Ecdysozoa</taxon>
        <taxon>Arthropoda</taxon>
        <taxon>Hexapoda</taxon>
        <taxon>Insecta</taxon>
        <taxon>Pterygota</taxon>
        <taxon>Neoptera</taxon>
        <taxon>Endopterygota</taxon>
        <taxon>Lepidoptera</taxon>
        <taxon>Glossata</taxon>
        <taxon>Ditrysia</taxon>
        <taxon>Geometroidea</taxon>
        <taxon>Geometridae</taxon>
        <taxon>Larentiinae</taxon>
        <taxon>Operophtera</taxon>
    </lineage>
</organism>
<dbReference type="EMBL" id="JTDY01008190">
    <property type="protein sequence ID" value="KOB64686.1"/>
    <property type="molecule type" value="Genomic_DNA"/>
</dbReference>
<dbReference type="STRING" id="104452.A0A0L7KNQ4"/>
<feature type="domain" description="DDE Tnp4" evidence="3">
    <location>
        <begin position="15"/>
        <end position="69"/>
    </location>
</feature>
<sequence length="131" mass="15484">MNRSYLMMPLDRVQRAEDTLYNESQLRTRNLIERLFGIWKRRFPVLALGMHVHLKNCLPIIIATAVLHNILRSKREECPPDDPDLELPAPWESIIEQGRIRQQTHADNGMEARDINPVRRKLINNYFKTLQ</sequence>
<dbReference type="Proteomes" id="UP000037510">
    <property type="component" value="Unassembled WGS sequence"/>
</dbReference>
<name>A0A0L7KNQ4_OPEBR</name>
<dbReference type="AlphaFoldDB" id="A0A0L7KNQ4"/>
<proteinExistence type="predicted"/>
<evidence type="ECO:0000259" key="3">
    <source>
        <dbReference type="Pfam" id="PF13359"/>
    </source>
</evidence>
<keyword evidence="5" id="KW-1185">Reference proteome</keyword>
<accession>A0A0L7KNQ4</accession>
<evidence type="ECO:0000256" key="2">
    <source>
        <dbReference type="ARBA" id="ARBA00022723"/>
    </source>
</evidence>
<gene>
    <name evidence="4" type="ORF">OBRU01_22752</name>
</gene>
<comment type="caution">
    <text evidence="4">The sequence shown here is derived from an EMBL/GenBank/DDBJ whole genome shotgun (WGS) entry which is preliminary data.</text>
</comment>
<protein>
    <recommendedName>
        <fullName evidence="3">DDE Tnp4 domain-containing protein</fullName>
    </recommendedName>
</protein>